<name>A0A093H5U1_STRCA</name>
<dbReference type="STRING" id="441894.ENSSCUP00000005735"/>
<feature type="non-terminal residue" evidence="1">
    <location>
        <position position="78"/>
    </location>
</feature>
<feature type="non-terminal residue" evidence="1">
    <location>
        <position position="1"/>
    </location>
</feature>
<keyword evidence="2" id="KW-1185">Reference proteome</keyword>
<dbReference type="AlphaFoldDB" id="A0A093H5U1"/>
<protein>
    <submittedName>
        <fullName evidence="1">Interleukin-12 receptor subunit beta-2</fullName>
    </submittedName>
</protein>
<keyword evidence="1" id="KW-0675">Receptor</keyword>
<gene>
    <name evidence="1" type="ORF">N308_08014</name>
</gene>
<dbReference type="Gene3D" id="2.60.40.10">
    <property type="entry name" value="Immunoglobulins"/>
    <property type="match status" value="1"/>
</dbReference>
<evidence type="ECO:0000313" key="2">
    <source>
        <dbReference type="Proteomes" id="UP000053584"/>
    </source>
</evidence>
<dbReference type="EMBL" id="KL205772">
    <property type="protein sequence ID" value="KFV74372.1"/>
    <property type="molecule type" value="Genomic_DNA"/>
</dbReference>
<proteinExistence type="predicted"/>
<dbReference type="InterPro" id="IPR013783">
    <property type="entry name" value="Ig-like_fold"/>
</dbReference>
<dbReference type="SUPFAM" id="SSF49265">
    <property type="entry name" value="Fibronectin type III"/>
    <property type="match status" value="1"/>
</dbReference>
<reference evidence="1 2" key="1">
    <citation type="submission" date="2014-04" db="EMBL/GenBank/DDBJ databases">
        <title>Genome evolution of avian class.</title>
        <authorList>
            <person name="Zhang G."/>
            <person name="Li C."/>
        </authorList>
    </citation>
    <scope>NUCLEOTIDE SEQUENCE [LARGE SCALE GENOMIC DNA]</scope>
    <source>
        <strain evidence="1">BGI_N308</strain>
    </source>
</reference>
<accession>A0A093H5U1</accession>
<dbReference type="InterPro" id="IPR036116">
    <property type="entry name" value="FN3_sf"/>
</dbReference>
<organism evidence="1 2">
    <name type="scientific">Struthio camelus australis</name>
    <dbReference type="NCBI Taxonomy" id="441894"/>
    <lineage>
        <taxon>Eukaryota</taxon>
        <taxon>Metazoa</taxon>
        <taxon>Chordata</taxon>
        <taxon>Craniata</taxon>
        <taxon>Vertebrata</taxon>
        <taxon>Euteleostomi</taxon>
        <taxon>Archelosauria</taxon>
        <taxon>Archosauria</taxon>
        <taxon>Dinosauria</taxon>
        <taxon>Saurischia</taxon>
        <taxon>Theropoda</taxon>
        <taxon>Coelurosauria</taxon>
        <taxon>Aves</taxon>
        <taxon>Palaeognathae</taxon>
        <taxon>Struthioniformes</taxon>
        <taxon>Struthionidae</taxon>
        <taxon>Struthio</taxon>
    </lineage>
</organism>
<dbReference type="Proteomes" id="UP000053584">
    <property type="component" value="Unassembled WGS sequence"/>
</dbReference>
<sequence length="78" mass="8731">GSSVSTKFLVQTYGKLMFTCKVVCEYKKKLICGMDIESGNPPDQPKNVSCIQYGTDGNLTCTWNKGRFTHINTTYVIQ</sequence>
<evidence type="ECO:0000313" key="1">
    <source>
        <dbReference type="EMBL" id="KFV74372.1"/>
    </source>
</evidence>